<accession>A0AAD4HBA1</accession>
<dbReference type="Pfam" id="PF08238">
    <property type="entry name" value="Sel1"/>
    <property type="match status" value="6"/>
</dbReference>
<dbReference type="PANTHER" id="PTHR11102">
    <property type="entry name" value="SEL-1-LIKE PROTEIN"/>
    <property type="match status" value="1"/>
</dbReference>
<dbReference type="InterPro" id="IPR006597">
    <property type="entry name" value="Sel1-like"/>
</dbReference>
<comment type="similarity">
    <text evidence="1">Belongs to the sel-1 family.</text>
</comment>
<evidence type="ECO:0000313" key="4">
    <source>
        <dbReference type="Proteomes" id="UP001194580"/>
    </source>
</evidence>
<dbReference type="SUPFAM" id="SSF81901">
    <property type="entry name" value="HCP-like"/>
    <property type="match status" value="2"/>
</dbReference>
<proteinExistence type="inferred from homology"/>
<feature type="compositionally biased region" description="Polar residues" evidence="2">
    <location>
        <begin position="181"/>
        <end position="202"/>
    </location>
</feature>
<comment type="caution">
    <text evidence="3">The sequence shown here is derived from an EMBL/GenBank/DDBJ whole genome shotgun (WGS) entry which is preliminary data.</text>
</comment>
<feature type="region of interest" description="Disordered" evidence="2">
    <location>
        <begin position="166"/>
        <end position="202"/>
    </location>
</feature>
<dbReference type="PANTHER" id="PTHR11102:SF160">
    <property type="entry name" value="ERAD-ASSOCIATED E3 UBIQUITIN-PROTEIN LIGASE COMPONENT HRD3"/>
    <property type="match status" value="1"/>
</dbReference>
<sequence length="465" mass="51559">MLQGDDDDDQGHVQAMRSVHKSLPPNVIAPATPEEIFYVDCQTDPETQRQFVLWDDIVQAFDNAVQVRNKARVMPFLKSVDFKILEPRRISAVPNTVLDVVVVGEQVDSDVTPSKSITKESVPMLLQKETENMDKDVAVIPESATCTVRRNPAYGLVEAAMENYTHIDRPPPPARGPQALLNDQTPSTKDPQGHQQPNIENSLLRAPQSTPAVISETLKLAKTITSVNHGDKAAIVALGDKYRDGEGVQQDYKVAMDLYLEAAEQGDAQGQRNVGYLYERGFGVAQDYSSAMDWYMKAARQGHPDAQTSVGYYYDIGQGVALDYSEALKWYLKAAHQGLARAQNNLGVLYDQGQGVPKDPSQAQFWYLKAARQGHADSQCNLGCLYDIGRGVSQDYSRAMELYLQAAKQGHSRAHNNIGSLYEYGQGVSQDYSKAMEWFQKAANLGSERAKKNFERLEKGGYSID</sequence>
<name>A0AAD4HBA1_9FUNG</name>
<organism evidence="3 4">
    <name type="scientific">Linnemannia exigua</name>
    <dbReference type="NCBI Taxonomy" id="604196"/>
    <lineage>
        <taxon>Eukaryota</taxon>
        <taxon>Fungi</taxon>
        <taxon>Fungi incertae sedis</taxon>
        <taxon>Mucoromycota</taxon>
        <taxon>Mortierellomycotina</taxon>
        <taxon>Mortierellomycetes</taxon>
        <taxon>Mortierellales</taxon>
        <taxon>Mortierellaceae</taxon>
        <taxon>Linnemannia</taxon>
    </lineage>
</organism>
<evidence type="ECO:0008006" key="5">
    <source>
        <dbReference type="Google" id="ProtNLM"/>
    </source>
</evidence>
<evidence type="ECO:0000256" key="1">
    <source>
        <dbReference type="ARBA" id="ARBA00038101"/>
    </source>
</evidence>
<keyword evidence="4" id="KW-1185">Reference proteome</keyword>
<gene>
    <name evidence="3" type="ORF">BGZ95_007240</name>
</gene>
<dbReference type="InterPro" id="IPR011990">
    <property type="entry name" value="TPR-like_helical_dom_sf"/>
</dbReference>
<evidence type="ECO:0000313" key="3">
    <source>
        <dbReference type="EMBL" id="KAG0281040.1"/>
    </source>
</evidence>
<dbReference type="Gene3D" id="1.25.40.10">
    <property type="entry name" value="Tetratricopeptide repeat domain"/>
    <property type="match status" value="2"/>
</dbReference>
<dbReference type="SMART" id="SM00671">
    <property type="entry name" value="SEL1"/>
    <property type="match status" value="6"/>
</dbReference>
<protein>
    <recommendedName>
        <fullName evidence="5">HCP-like protein</fullName>
    </recommendedName>
</protein>
<dbReference type="Proteomes" id="UP001194580">
    <property type="component" value="Unassembled WGS sequence"/>
</dbReference>
<dbReference type="EMBL" id="JAAAIL010000035">
    <property type="protein sequence ID" value="KAG0281040.1"/>
    <property type="molecule type" value="Genomic_DNA"/>
</dbReference>
<dbReference type="InterPro" id="IPR050767">
    <property type="entry name" value="Sel1_AlgK"/>
</dbReference>
<dbReference type="AlphaFoldDB" id="A0AAD4HBA1"/>
<reference evidence="3" key="1">
    <citation type="journal article" date="2020" name="Fungal Divers.">
        <title>Resolving the Mortierellaceae phylogeny through synthesis of multi-gene phylogenetics and phylogenomics.</title>
        <authorList>
            <person name="Vandepol N."/>
            <person name="Liber J."/>
            <person name="Desiro A."/>
            <person name="Na H."/>
            <person name="Kennedy M."/>
            <person name="Barry K."/>
            <person name="Grigoriev I.V."/>
            <person name="Miller A.N."/>
            <person name="O'Donnell K."/>
            <person name="Stajich J.E."/>
            <person name="Bonito G."/>
        </authorList>
    </citation>
    <scope>NUCLEOTIDE SEQUENCE</scope>
    <source>
        <strain evidence="3">NRRL 28262</strain>
    </source>
</reference>
<evidence type="ECO:0000256" key="2">
    <source>
        <dbReference type="SAM" id="MobiDB-lite"/>
    </source>
</evidence>